<protein>
    <submittedName>
        <fullName evidence="5">Glycoside hydrolase</fullName>
    </submittedName>
</protein>
<keyword evidence="3" id="KW-0119">Carbohydrate metabolism</keyword>
<comment type="catalytic activity">
    <reaction evidence="1">
        <text>Hydrolysis of terminal, non-reducing alpha-D-galactose residues in alpha-D-galactosides, including galactose oligosaccharides, galactomannans and galactolipids.</text>
        <dbReference type="EC" id="3.2.1.22"/>
    </reaction>
</comment>
<evidence type="ECO:0000313" key="5">
    <source>
        <dbReference type="EMBL" id="KAF2436751.1"/>
    </source>
</evidence>
<comment type="similarity">
    <text evidence="2">Belongs to the glycosyl hydrolases 36 family.</text>
</comment>
<dbReference type="SUPFAM" id="SSF51445">
    <property type="entry name" value="(Trans)glycosidases"/>
    <property type="match status" value="1"/>
</dbReference>
<dbReference type="EMBL" id="MU007009">
    <property type="protein sequence ID" value="KAF2436751.1"/>
    <property type="molecule type" value="Genomic_DNA"/>
</dbReference>
<dbReference type="GO" id="GO:0004557">
    <property type="term" value="F:alpha-galactosidase activity"/>
    <property type="evidence" value="ECO:0007669"/>
    <property type="project" value="UniProtKB-EC"/>
</dbReference>
<comment type="catalytic activity">
    <reaction evidence="4">
        <text>alpha-D-galactosyl-(1-&gt;3)-1D-myo-inositol + sucrose = raffinose + myo-inositol</text>
        <dbReference type="Rhea" id="RHEA:20161"/>
        <dbReference type="ChEBI" id="CHEBI:16634"/>
        <dbReference type="ChEBI" id="CHEBI:17268"/>
        <dbReference type="ChEBI" id="CHEBI:17505"/>
        <dbReference type="ChEBI" id="CHEBI:17992"/>
        <dbReference type="EC" id="2.4.1.82"/>
    </reaction>
</comment>
<evidence type="ECO:0000256" key="4">
    <source>
        <dbReference type="ARBA" id="ARBA00049426"/>
    </source>
</evidence>
<dbReference type="InterPro" id="IPR017853">
    <property type="entry name" value="GH"/>
</dbReference>
<dbReference type="GO" id="GO:0047274">
    <property type="term" value="F:galactinol-sucrose galactosyltransferase activity"/>
    <property type="evidence" value="ECO:0007669"/>
    <property type="project" value="UniProtKB-EC"/>
</dbReference>
<dbReference type="PANTHER" id="PTHR31268:SF32">
    <property type="entry name" value="GALACTINOL--SUCROSE GALACTOSYLTRANSFERASE 2-RELATED"/>
    <property type="match status" value="1"/>
</dbReference>
<evidence type="ECO:0000256" key="3">
    <source>
        <dbReference type="ARBA" id="ARBA00023277"/>
    </source>
</evidence>
<proteinExistence type="inferred from homology"/>
<dbReference type="Pfam" id="PF05691">
    <property type="entry name" value="Raffinose_syn"/>
    <property type="match status" value="1"/>
</dbReference>
<reference evidence="5" key="1">
    <citation type="journal article" date="2020" name="Stud. Mycol.">
        <title>101 Dothideomycetes genomes: a test case for predicting lifestyles and emergence of pathogens.</title>
        <authorList>
            <person name="Haridas S."/>
            <person name="Albert R."/>
            <person name="Binder M."/>
            <person name="Bloem J."/>
            <person name="Labutti K."/>
            <person name="Salamov A."/>
            <person name="Andreopoulos B."/>
            <person name="Baker S."/>
            <person name="Barry K."/>
            <person name="Bills G."/>
            <person name="Bluhm B."/>
            <person name="Cannon C."/>
            <person name="Castanera R."/>
            <person name="Culley D."/>
            <person name="Daum C."/>
            <person name="Ezra D."/>
            <person name="Gonzalez J."/>
            <person name="Henrissat B."/>
            <person name="Kuo A."/>
            <person name="Liang C."/>
            <person name="Lipzen A."/>
            <person name="Lutzoni F."/>
            <person name="Magnuson J."/>
            <person name="Mondo S."/>
            <person name="Nolan M."/>
            <person name="Ohm R."/>
            <person name="Pangilinan J."/>
            <person name="Park H.-J."/>
            <person name="Ramirez L."/>
            <person name="Alfaro M."/>
            <person name="Sun H."/>
            <person name="Tritt A."/>
            <person name="Yoshinaga Y."/>
            <person name="Zwiers L.-H."/>
            <person name="Turgeon B."/>
            <person name="Goodwin S."/>
            <person name="Spatafora J."/>
            <person name="Crous P."/>
            <person name="Grigoriev I."/>
        </authorList>
    </citation>
    <scope>NUCLEOTIDE SEQUENCE</scope>
    <source>
        <strain evidence="5">CBS 130266</strain>
    </source>
</reference>
<name>A0A9P4P579_9PEZI</name>
<dbReference type="AlphaFoldDB" id="A0A9P4P579"/>
<evidence type="ECO:0000256" key="2">
    <source>
        <dbReference type="ARBA" id="ARBA00007240"/>
    </source>
</evidence>
<keyword evidence="5" id="KW-0378">Hydrolase</keyword>
<gene>
    <name evidence="5" type="ORF">EJ08DRAFT_1805</name>
</gene>
<evidence type="ECO:0000256" key="1">
    <source>
        <dbReference type="ARBA" id="ARBA00001255"/>
    </source>
</evidence>
<dbReference type="InterPro" id="IPR013785">
    <property type="entry name" value="Aldolase_TIM"/>
</dbReference>
<dbReference type="InterPro" id="IPR008811">
    <property type="entry name" value="Glycosyl_hydrolases_36"/>
</dbReference>
<dbReference type="OrthoDB" id="4664297at2759"/>
<organism evidence="5 6">
    <name type="scientific">Tothia fuscella</name>
    <dbReference type="NCBI Taxonomy" id="1048955"/>
    <lineage>
        <taxon>Eukaryota</taxon>
        <taxon>Fungi</taxon>
        <taxon>Dikarya</taxon>
        <taxon>Ascomycota</taxon>
        <taxon>Pezizomycotina</taxon>
        <taxon>Dothideomycetes</taxon>
        <taxon>Pleosporomycetidae</taxon>
        <taxon>Venturiales</taxon>
        <taxon>Cylindrosympodiaceae</taxon>
        <taxon>Tothia</taxon>
    </lineage>
</organism>
<keyword evidence="6" id="KW-1185">Reference proteome</keyword>
<dbReference type="Proteomes" id="UP000800235">
    <property type="component" value="Unassembled WGS sequence"/>
</dbReference>
<dbReference type="PANTHER" id="PTHR31268">
    <property type="match status" value="1"/>
</dbReference>
<comment type="caution">
    <text evidence="5">The sequence shown here is derived from an EMBL/GenBank/DDBJ whole genome shotgun (WGS) entry which is preliminary data.</text>
</comment>
<evidence type="ECO:0000313" key="6">
    <source>
        <dbReference type="Proteomes" id="UP000800235"/>
    </source>
</evidence>
<dbReference type="Gene3D" id="3.20.20.70">
    <property type="entry name" value="Aldolase class I"/>
    <property type="match status" value="1"/>
</dbReference>
<sequence>MDNTVQFTLKFRPNRDSPWKWARDQFSLGDGSLYYQPAIFSEHELPHFFADTSSMFEIQQLSAETPKTQLWSLTAPVQAASGDQSGNSTHILGLPTNFTRFFALVRLWSPWLAPRHGQKKFSIDKDAIMVAFLRHDGMHVVALAVSGVDDVMSTFIHDKHGNVVVQARNDGEAEGVTRVIVAVANSFDVANGAVMYQARRTVMSFAQASGELQAEMDALEKSDIKPQWLEGWSDGLAYCTWNGLGQDLTEDKIFDALASLKKNDIIVSNLIIDDNWQSLDNEGQNQNFRGMTDFEANKKGFPNGMKSTIEKIREENPNMQHIAVWHALLGYWGAISPNGQLAEDYKTVKVNGPNWTCIDPDDIDRWYTDFYNFLQFCGIDSVKTDAQFMLDQLQSAKDRRRMIRSYQDAWSIANLRYLGARAISCMSQTPQILFHSQLPTNKPQLCVRNSDDFFPEIESSHPWHVFCNAANSHFSRHCNVLPDWDMFQTSHAWAHFHAAARCVSGGPIYITDTPGKHDVPLIRQMTAKTPRGNTVILRPPHVGKSSNPYTAYDEEKLLKIDTYVGMAKTGTGILGIFNVSQHPLTEIVLLDDFPGTEEGEYVIRSHVGERTSKPSTRKDGKAIITESLGIKGYDILSAYAVRRYPRDGNEIAVANLGLLGKMSGAAAVVNTIISVEKNGRLKVWTSLKALGIYGLWISDLASRSIETDLMGLMFGKPIPLDCVRKSDTDPNVLEIDLESAWKESDQKAGWSNEVAVEIFIQ</sequence>
<accession>A0A9P4P579</accession>